<evidence type="ECO:0000313" key="1">
    <source>
        <dbReference type="EMBL" id="SDP40349.1"/>
    </source>
</evidence>
<proteinExistence type="predicted"/>
<evidence type="ECO:0000313" key="2">
    <source>
        <dbReference type="Proteomes" id="UP000199073"/>
    </source>
</evidence>
<sequence length="291" mass="32908">MEYTKVFQAGFNDRLFEIECNDNNGYNLAQFLFSDFPGTQSRSFLKRYRILSLGAAPMLSLWDGEKLLYHGESPYQLAYILMNEVIFHCIDKNERQHAIHAGAVADDNCCIILPGKSGSGKSTLTTWLVKNGFSYLSDELVFLEKDGSMMPLTRPINLKVDREHESWLLPEDFGGRIISCAKGSMIPHRLVNNRFSLEQRKVTHIIFPKFIKGAAVEFGQISPAKSCLFLVQSYVNARNLNNMGMSDLSSIVRQCRSYTLTYGSFDDLENIFLRPSAGPDFLECHDKISAS</sequence>
<name>A0A1H0SFR0_9BACT</name>
<dbReference type="RefSeq" id="WP_092223635.1">
    <property type="nucleotide sequence ID" value="NZ_FNJI01000018.1"/>
</dbReference>
<dbReference type="OrthoDB" id="5430844at2"/>
<protein>
    <recommendedName>
        <fullName evidence="3">HprK-related kinase A</fullName>
    </recommendedName>
</protein>
<gene>
    <name evidence="1" type="ORF">SAMN05660330_02671</name>
</gene>
<dbReference type="EMBL" id="FNJI01000018">
    <property type="protein sequence ID" value="SDP40349.1"/>
    <property type="molecule type" value="Genomic_DNA"/>
</dbReference>
<reference evidence="1 2" key="1">
    <citation type="submission" date="2016-10" db="EMBL/GenBank/DDBJ databases">
        <authorList>
            <person name="de Groot N.N."/>
        </authorList>
    </citation>
    <scope>NUCLEOTIDE SEQUENCE [LARGE SCALE GENOMIC DNA]</scope>
    <source>
        <strain evidence="1 2">DSM 12130</strain>
    </source>
</reference>
<dbReference type="Proteomes" id="UP000199073">
    <property type="component" value="Unassembled WGS sequence"/>
</dbReference>
<evidence type="ECO:0008006" key="3">
    <source>
        <dbReference type="Google" id="ProtNLM"/>
    </source>
</evidence>
<dbReference type="AlphaFoldDB" id="A0A1H0SFR0"/>
<dbReference type="SUPFAM" id="SSF53795">
    <property type="entry name" value="PEP carboxykinase-like"/>
    <property type="match status" value="1"/>
</dbReference>
<keyword evidence="2" id="KW-1185">Reference proteome</keyword>
<accession>A0A1H0SFR0</accession>
<dbReference type="InterPro" id="IPR027417">
    <property type="entry name" value="P-loop_NTPase"/>
</dbReference>
<dbReference type="Gene3D" id="3.40.50.300">
    <property type="entry name" value="P-loop containing nucleotide triphosphate hydrolases"/>
    <property type="match status" value="1"/>
</dbReference>
<dbReference type="STRING" id="91360.SAMN05660330_02671"/>
<organism evidence="1 2">
    <name type="scientific">Desulforhopalus singaporensis</name>
    <dbReference type="NCBI Taxonomy" id="91360"/>
    <lineage>
        <taxon>Bacteria</taxon>
        <taxon>Pseudomonadati</taxon>
        <taxon>Thermodesulfobacteriota</taxon>
        <taxon>Desulfobulbia</taxon>
        <taxon>Desulfobulbales</taxon>
        <taxon>Desulfocapsaceae</taxon>
        <taxon>Desulforhopalus</taxon>
    </lineage>
</organism>